<gene>
    <name evidence="1" type="ORF">T4B_356</name>
</gene>
<dbReference type="Proteomes" id="UP000054805">
    <property type="component" value="Unassembled WGS sequence"/>
</dbReference>
<dbReference type="EMBL" id="JYDS01000078">
    <property type="protein sequence ID" value="KRZ26917.1"/>
    <property type="molecule type" value="Genomic_DNA"/>
</dbReference>
<evidence type="ECO:0000313" key="2">
    <source>
        <dbReference type="Proteomes" id="UP000054805"/>
    </source>
</evidence>
<comment type="caution">
    <text evidence="1">The sequence shown here is derived from an EMBL/GenBank/DDBJ whole genome shotgun (WGS) entry which is preliminary data.</text>
</comment>
<keyword evidence="2" id="KW-1185">Reference proteome</keyword>
<reference evidence="1 2" key="1">
    <citation type="submission" date="2015-01" db="EMBL/GenBank/DDBJ databases">
        <title>Evolution of Trichinella species and genotypes.</title>
        <authorList>
            <person name="Korhonen P.K."/>
            <person name="Edoardo P."/>
            <person name="Giuseppe L.R."/>
            <person name="Gasser R.B."/>
        </authorList>
    </citation>
    <scope>NUCLEOTIDE SEQUENCE [LARGE SCALE GENOMIC DNA]</scope>
    <source>
        <strain evidence="1">ISS588</strain>
    </source>
</reference>
<accession>A0A0V1IXD6</accession>
<organism evidence="1 2">
    <name type="scientific">Trichinella pseudospiralis</name>
    <name type="common">Parasitic roundworm</name>
    <dbReference type="NCBI Taxonomy" id="6337"/>
    <lineage>
        <taxon>Eukaryota</taxon>
        <taxon>Metazoa</taxon>
        <taxon>Ecdysozoa</taxon>
        <taxon>Nematoda</taxon>
        <taxon>Enoplea</taxon>
        <taxon>Dorylaimia</taxon>
        <taxon>Trichinellida</taxon>
        <taxon>Trichinellidae</taxon>
        <taxon>Trichinella</taxon>
    </lineage>
</organism>
<name>A0A0V1IXD6_TRIPS</name>
<protein>
    <submittedName>
        <fullName evidence="1">Uncharacterized protein</fullName>
    </submittedName>
</protein>
<sequence length="143" mass="15732">MPQRTLPNDEMGNTKATTTTEAQKLAHCSRLFTAHTFACLNSKHQSIRCVAFVNQRVGSGKPLCKLVEDSNQLIPPPSANNNISAGVTVQRKAGDKQWPFPFSTNLNCGMHAYHVPCADGRSESRENEDALTTMQIHRIVGCH</sequence>
<dbReference type="AlphaFoldDB" id="A0A0V1IXD6"/>
<evidence type="ECO:0000313" key="1">
    <source>
        <dbReference type="EMBL" id="KRZ26917.1"/>
    </source>
</evidence>
<proteinExistence type="predicted"/>